<evidence type="ECO:0000256" key="3">
    <source>
        <dbReference type="ARBA" id="ARBA00022490"/>
    </source>
</evidence>
<evidence type="ECO:0000256" key="13">
    <source>
        <dbReference type="PROSITE-ProRule" id="PRU10141"/>
    </source>
</evidence>
<keyword evidence="16" id="KW-0675">Receptor</keyword>
<keyword evidence="3" id="KW-0963">Cytoplasm</keyword>
<name>A0A5B6UUA2_9ROSI</name>
<dbReference type="FunFam" id="3.30.200.20:FF:000389">
    <property type="entry name" value="Receptor-like cytosolic serine/threonine-protein kinase RBK1"/>
    <property type="match status" value="1"/>
</dbReference>
<evidence type="ECO:0000313" key="17">
    <source>
        <dbReference type="Proteomes" id="UP000325315"/>
    </source>
</evidence>
<dbReference type="PROSITE" id="PS50011">
    <property type="entry name" value="PROTEIN_KINASE_DOM"/>
    <property type="match status" value="1"/>
</dbReference>
<dbReference type="EMBL" id="SMMG02000009">
    <property type="protein sequence ID" value="KAA3461670.1"/>
    <property type="molecule type" value="Genomic_DNA"/>
</dbReference>
<dbReference type="PANTHER" id="PTHR47987">
    <property type="entry name" value="OS08G0249100 PROTEIN"/>
    <property type="match status" value="1"/>
</dbReference>
<comment type="subunit">
    <text evidence="12">Interacts with ARAC5 and ARAC10.</text>
</comment>
<dbReference type="PANTHER" id="PTHR47987:SF7">
    <property type="entry name" value="PROTEIN KINASE SUPERFAMILY PROTEIN"/>
    <property type="match status" value="1"/>
</dbReference>
<dbReference type="FunFam" id="1.10.510.10:FF:000335">
    <property type="entry name" value="receptor-like cytosolic serine/threonine-protein kinase RBK2"/>
    <property type="match status" value="1"/>
</dbReference>
<dbReference type="InterPro" id="IPR001245">
    <property type="entry name" value="Ser-Thr/Tyr_kinase_cat_dom"/>
</dbReference>
<dbReference type="GO" id="GO:0004674">
    <property type="term" value="F:protein serine/threonine kinase activity"/>
    <property type="evidence" value="ECO:0007669"/>
    <property type="project" value="UniProtKB-KW"/>
</dbReference>
<accession>A0A5B6UUA2</accession>
<evidence type="ECO:0000259" key="15">
    <source>
        <dbReference type="PROSITE" id="PS50011"/>
    </source>
</evidence>
<evidence type="ECO:0000256" key="7">
    <source>
        <dbReference type="ARBA" id="ARBA00022741"/>
    </source>
</evidence>
<evidence type="ECO:0000256" key="8">
    <source>
        <dbReference type="ARBA" id="ARBA00022777"/>
    </source>
</evidence>
<sequence>MRRLSKLPSKKFTNNQRSEETGREDGEEINPEKESKSDVVERSESLKQNEESSSIREPDIPAFRGLDSDSSGGACTSNCPYYPQKPPQVFQRWNRDSYALQWKHVIDNIKKKSARSFSIIPLLTNNYEMSKKNLWRKLTKFYGSEAGVVDIDGIPVPKPSWKTFSYSDLCAATDHFSPENMLGKGGNAEVYKGHLTDGQIVAVKKLIKNEKEEEDRANDFLLELGIIAHINHPNAAHLIGFSVDGGLHLVLQFAPHGSLASVLFGSDECLDWKTRYKVATGIAEGLKYLHHDCPRRIIHRDITASNILLTEDYEAHISDFGLAKWLPENWHQHVVHPIEGTFGYLAPEYFMHGIVDEKTDVFAFGVLLLEILTGRRAVDLSRQSLMIWGKPLLESNKVKELVDPRLEDDYDQTQVKRAMLTASMCINHLANLRPSMTRVVELLKNEDGAVESQQKSCGGKAVIVDGCDLQDYSRSSYLDDLNRHMQLVLE</sequence>
<evidence type="ECO:0000256" key="2">
    <source>
        <dbReference type="ARBA" id="ARBA00012513"/>
    </source>
</evidence>
<keyword evidence="17" id="KW-1185">Reference proteome</keyword>
<dbReference type="OrthoDB" id="4062651at2759"/>
<dbReference type="Proteomes" id="UP000325315">
    <property type="component" value="Unassembled WGS sequence"/>
</dbReference>
<keyword evidence="7 13" id="KW-0547">Nucleotide-binding</keyword>
<evidence type="ECO:0000256" key="5">
    <source>
        <dbReference type="ARBA" id="ARBA00022553"/>
    </source>
</evidence>
<feature type="region of interest" description="Disordered" evidence="14">
    <location>
        <begin position="1"/>
        <end position="71"/>
    </location>
</feature>
<organism evidence="16 17">
    <name type="scientific">Gossypium australe</name>
    <dbReference type="NCBI Taxonomy" id="47621"/>
    <lineage>
        <taxon>Eukaryota</taxon>
        <taxon>Viridiplantae</taxon>
        <taxon>Streptophyta</taxon>
        <taxon>Embryophyta</taxon>
        <taxon>Tracheophyta</taxon>
        <taxon>Spermatophyta</taxon>
        <taxon>Magnoliopsida</taxon>
        <taxon>eudicotyledons</taxon>
        <taxon>Gunneridae</taxon>
        <taxon>Pentapetalae</taxon>
        <taxon>rosids</taxon>
        <taxon>malvids</taxon>
        <taxon>Malvales</taxon>
        <taxon>Malvaceae</taxon>
        <taxon>Malvoideae</taxon>
        <taxon>Gossypium</taxon>
    </lineage>
</organism>
<feature type="binding site" evidence="13">
    <location>
        <position position="205"/>
    </location>
    <ligand>
        <name>ATP</name>
        <dbReference type="ChEBI" id="CHEBI:30616"/>
    </ligand>
</feature>
<evidence type="ECO:0000256" key="12">
    <source>
        <dbReference type="ARBA" id="ARBA00063228"/>
    </source>
</evidence>
<keyword evidence="5" id="KW-0597">Phosphoprotein</keyword>
<gene>
    <name evidence="16" type="ORF">EPI10_028223</name>
</gene>
<evidence type="ECO:0000256" key="1">
    <source>
        <dbReference type="ARBA" id="ARBA00004496"/>
    </source>
</evidence>
<dbReference type="PROSITE" id="PS00107">
    <property type="entry name" value="PROTEIN_KINASE_ATP"/>
    <property type="match status" value="1"/>
</dbReference>
<dbReference type="PROSITE" id="PS00109">
    <property type="entry name" value="PROTEIN_KINASE_TYR"/>
    <property type="match status" value="1"/>
</dbReference>
<dbReference type="AlphaFoldDB" id="A0A5B6UUA2"/>
<dbReference type="InterPro" id="IPR008266">
    <property type="entry name" value="Tyr_kinase_AS"/>
</dbReference>
<evidence type="ECO:0000256" key="4">
    <source>
        <dbReference type="ARBA" id="ARBA00022527"/>
    </source>
</evidence>
<reference evidence="17" key="1">
    <citation type="journal article" date="2019" name="Plant Biotechnol. J.">
        <title>Genome sequencing of the Australian wild diploid species Gossypium australe highlights disease resistance and delayed gland morphogenesis.</title>
        <authorList>
            <person name="Cai Y."/>
            <person name="Cai X."/>
            <person name="Wang Q."/>
            <person name="Wang P."/>
            <person name="Zhang Y."/>
            <person name="Cai C."/>
            <person name="Xu Y."/>
            <person name="Wang K."/>
            <person name="Zhou Z."/>
            <person name="Wang C."/>
            <person name="Geng S."/>
            <person name="Li B."/>
            <person name="Dong Q."/>
            <person name="Hou Y."/>
            <person name="Wang H."/>
            <person name="Ai P."/>
            <person name="Liu Z."/>
            <person name="Yi F."/>
            <person name="Sun M."/>
            <person name="An G."/>
            <person name="Cheng J."/>
            <person name="Zhang Y."/>
            <person name="Shi Q."/>
            <person name="Xie Y."/>
            <person name="Shi X."/>
            <person name="Chang Y."/>
            <person name="Huang F."/>
            <person name="Chen Y."/>
            <person name="Hong S."/>
            <person name="Mi L."/>
            <person name="Sun Q."/>
            <person name="Zhang L."/>
            <person name="Zhou B."/>
            <person name="Peng R."/>
            <person name="Zhang X."/>
            <person name="Liu F."/>
        </authorList>
    </citation>
    <scope>NUCLEOTIDE SEQUENCE [LARGE SCALE GENOMIC DNA]</scope>
    <source>
        <strain evidence="17">cv. PA1801</strain>
    </source>
</reference>
<feature type="compositionally biased region" description="Basic and acidic residues" evidence="14">
    <location>
        <begin position="17"/>
        <end position="59"/>
    </location>
</feature>
<evidence type="ECO:0000256" key="14">
    <source>
        <dbReference type="SAM" id="MobiDB-lite"/>
    </source>
</evidence>
<dbReference type="Gene3D" id="1.10.510.10">
    <property type="entry name" value="Transferase(Phosphotransferase) domain 1"/>
    <property type="match status" value="1"/>
</dbReference>
<dbReference type="InterPro" id="IPR011009">
    <property type="entry name" value="Kinase-like_dom_sf"/>
</dbReference>
<protein>
    <recommendedName>
        <fullName evidence="2">non-specific serine/threonine protein kinase</fullName>
        <ecNumber evidence="2">2.7.11.1</ecNumber>
    </recommendedName>
</protein>
<evidence type="ECO:0000313" key="16">
    <source>
        <dbReference type="EMBL" id="KAA3461670.1"/>
    </source>
</evidence>
<evidence type="ECO:0000256" key="6">
    <source>
        <dbReference type="ARBA" id="ARBA00022679"/>
    </source>
</evidence>
<dbReference type="InterPro" id="IPR017441">
    <property type="entry name" value="Protein_kinase_ATP_BS"/>
</dbReference>
<feature type="domain" description="Protein kinase" evidence="15">
    <location>
        <begin position="176"/>
        <end position="450"/>
    </location>
</feature>
<dbReference type="EC" id="2.7.11.1" evidence="2"/>
<dbReference type="InterPro" id="IPR000719">
    <property type="entry name" value="Prot_kinase_dom"/>
</dbReference>
<keyword evidence="6" id="KW-0808">Transferase</keyword>
<evidence type="ECO:0000256" key="9">
    <source>
        <dbReference type="ARBA" id="ARBA00022840"/>
    </source>
</evidence>
<keyword evidence="4" id="KW-0723">Serine/threonine-protein kinase</keyword>
<comment type="catalytic activity">
    <reaction evidence="10">
        <text>L-threonyl-[protein] + ATP = O-phospho-L-threonyl-[protein] + ADP + H(+)</text>
        <dbReference type="Rhea" id="RHEA:46608"/>
        <dbReference type="Rhea" id="RHEA-COMP:11060"/>
        <dbReference type="Rhea" id="RHEA-COMP:11605"/>
        <dbReference type="ChEBI" id="CHEBI:15378"/>
        <dbReference type="ChEBI" id="CHEBI:30013"/>
        <dbReference type="ChEBI" id="CHEBI:30616"/>
        <dbReference type="ChEBI" id="CHEBI:61977"/>
        <dbReference type="ChEBI" id="CHEBI:456216"/>
        <dbReference type="EC" id="2.7.11.1"/>
    </reaction>
</comment>
<dbReference type="Gene3D" id="3.30.200.20">
    <property type="entry name" value="Phosphorylase Kinase, domain 1"/>
    <property type="match status" value="1"/>
</dbReference>
<evidence type="ECO:0000256" key="11">
    <source>
        <dbReference type="ARBA" id="ARBA00048679"/>
    </source>
</evidence>
<dbReference type="GO" id="GO:0051020">
    <property type="term" value="F:GTPase binding"/>
    <property type="evidence" value="ECO:0007669"/>
    <property type="project" value="UniProtKB-ARBA"/>
</dbReference>
<comment type="catalytic activity">
    <reaction evidence="11">
        <text>L-seryl-[protein] + ATP = O-phospho-L-seryl-[protein] + ADP + H(+)</text>
        <dbReference type="Rhea" id="RHEA:17989"/>
        <dbReference type="Rhea" id="RHEA-COMP:9863"/>
        <dbReference type="Rhea" id="RHEA-COMP:11604"/>
        <dbReference type="ChEBI" id="CHEBI:15378"/>
        <dbReference type="ChEBI" id="CHEBI:29999"/>
        <dbReference type="ChEBI" id="CHEBI:30616"/>
        <dbReference type="ChEBI" id="CHEBI:83421"/>
        <dbReference type="ChEBI" id="CHEBI:456216"/>
        <dbReference type="EC" id="2.7.11.1"/>
    </reaction>
</comment>
<dbReference type="InterPro" id="IPR046958">
    <property type="entry name" value="RBK1/2/STUNTED"/>
</dbReference>
<dbReference type="Pfam" id="PF07714">
    <property type="entry name" value="PK_Tyr_Ser-Thr"/>
    <property type="match status" value="1"/>
</dbReference>
<dbReference type="GO" id="GO:0005737">
    <property type="term" value="C:cytoplasm"/>
    <property type="evidence" value="ECO:0007669"/>
    <property type="project" value="UniProtKB-SubCell"/>
</dbReference>
<dbReference type="GO" id="GO:0005524">
    <property type="term" value="F:ATP binding"/>
    <property type="evidence" value="ECO:0007669"/>
    <property type="project" value="UniProtKB-UniRule"/>
</dbReference>
<proteinExistence type="predicted"/>
<evidence type="ECO:0000256" key="10">
    <source>
        <dbReference type="ARBA" id="ARBA00047899"/>
    </source>
</evidence>
<keyword evidence="8 16" id="KW-0418">Kinase</keyword>
<comment type="caution">
    <text evidence="16">The sequence shown here is derived from an EMBL/GenBank/DDBJ whole genome shotgun (WGS) entry which is preliminary data.</text>
</comment>
<comment type="subcellular location">
    <subcellularLocation>
        <location evidence="1">Cytoplasm</location>
    </subcellularLocation>
</comment>
<keyword evidence="9 13" id="KW-0067">ATP-binding</keyword>
<dbReference type="SUPFAM" id="SSF56112">
    <property type="entry name" value="Protein kinase-like (PK-like)"/>
    <property type="match status" value="1"/>
</dbReference>